<reference evidence="2" key="1">
    <citation type="submission" date="2016-04" db="EMBL/GenBank/DDBJ databases">
        <authorList>
            <person name="Guldener U."/>
            <person name="Guldener U."/>
        </authorList>
    </citation>
    <scope>NUCLEOTIDE SEQUENCE [LARGE SCALE GENOMIC DNA]</scope>
    <source>
        <strain evidence="2">UB2112</strain>
    </source>
</reference>
<sequence length="139" mass="16205">MTNIIKQQHYKHLCCNGELYPISTPIEVLRTCRIGPERSVQGGQPKPTRTQRSGYFHQNIPNRAYSVNLTNINQKHQTWFQARDRLQSLLPWSQWEHNQWGFKVVCNASPYLDAETAGTERRNCQRLRAWNPISIVTAD</sequence>
<evidence type="ECO:0000313" key="1">
    <source>
        <dbReference type="EMBL" id="SAM84459.1"/>
    </source>
</evidence>
<protein>
    <submittedName>
        <fullName evidence="1">Uncharacterized protein</fullName>
    </submittedName>
</protein>
<dbReference type="AlphaFoldDB" id="A0A1K0HI66"/>
<gene>
    <name evidence="1" type="ORF">UBRO_20304</name>
</gene>
<name>A0A1K0HI66_9BASI</name>
<evidence type="ECO:0000313" key="2">
    <source>
        <dbReference type="Proteomes" id="UP000179920"/>
    </source>
</evidence>
<dbReference type="EMBL" id="LT558130">
    <property type="protein sequence ID" value="SAM84459.1"/>
    <property type="molecule type" value="Genomic_DNA"/>
</dbReference>
<dbReference type="Proteomes" id="UP000179920">
    <property type="component" value="Chromosome XIV"/>
</dbReference>
<accession>A0A1K0HI66</accession>
<organism evidence="1 2">
    <name type="scientific">Ustilago bromivora</name>
    <dbReference type="NCBI Taxonomy" id="307758"/>
    <lineage>
        <taxon>Eukaryota</taxon>
        <taxon>Fungi</taxon>
        <taxon>Dikarya</taxon>
        <taxon>Basidiomycota</taxon>
        <taxon>Ustilaginomycotina</taxon>
        <taxon>Ustilaginomycetes</taxon>
        <taxon>Ustilaginales</taxon>
        <taxon>Ustilaginaceae</taxon>
        <taxon>Ustilago</taxon>
    </lineage>
</organism>
<proteinExistence type="predicted"/>